<organism evidence="7 8">
    <name type="scientific">Lithohypha guttulata</name>
    <dbReference type="NCBI Taxonomy" id="1690604"/>
    <lineage>
        <taxon>Eukaryota</taxon>
        <taxon>Fungi</taxon>
        <taxon>Dikarya</taxon>
        <taxon>Ascomycota</taxon>
        <taxon>Pezizomycotina</taxon>
        <taxon>Eurotiomycetes</taxon>
        <taxon>Chaetothyriomycetidae</taxon>
        <taxon>Chaetothyriales</taxon>
        <taxon>Trichomeriaceae</taxon>
        <taxon>Lithohypha</taxon>
    </lineage>
</organism>
<dbReference type="GO" id="GO:0000978">
    <property type="term" value="F:RNA polymerase II cis-regulatory region sequence-specific DNA binding"/>
    <property type="evidence" value="ECO:0007669"/>
    <property type="project" value="TreeGrafter"/>
</dbReference>
<feature type="region of interest" description="Disordered" evidence="5">
    <location>
        <begin position="512"/>
        <end position="550"/>
    </location>
</feature>
<dbReference type="FunFam" id="1.10.30.10:FF:000041">
    <property type="entry name" value="HMG box family protein"/>
    <property type="match status" value="1"/>
</dbReference>
<keyword evidence="1" id="KW-0805">Transcription regulation</keyword>
<dbReference type="InterPro" id="IPR050140">
    <property type="entry name" value="SRY-related_HMG-box_TF-like"/>
</dbReference>
<feature type="compositionally biased region" description="Low complexity" evidence="5">
    <location>
        <begin position="110"/>
        <end position="122"/>
    </location>
</feature>
<evidence type="ECO:0000256" key="2">
    <source>
        <dbReference type="ARBA" id="ARBA00023125"/>
    </source>
</evidence>
<feature type="compositionally biased region" description="Low complexity" evidence="5">
    <location>
        <begin position="1"/>
        <end position="22"/>
    </location>
</feature>
<feature type="domain" description="HMG box" evidence="6">
    <location>
        <begin position="32"/>
        <end position="100"/>
    </location>
</feature>
<dbReference type="GO" id="GO:0001228">
    <property type="term" value="F:DNA-binding transcription activator activity, RNA polymerase II-specific"/>
    <property type="evidence" value="ECO:0007669"/>
    <property type="project" value="TreeGrafter"/>
</dbReference>
<keyword evidence="8" id="KW-1185">Reference proteome</keyword>
<dbReference type="PANTHER" id="PTHR10270">
    <property type="entry name" value="SOX TRANSCRIPTION FACTOR"/>
    <property type="match status" value="1"/>
</dbReference>
<feature type="compositionally biased region" description="Basic and acidic residues" evidence="5">
    <location>
        <begin position="622"/>
        <end position="635"/>
    </location>
</feature>
<feature type="compositionally biased region" description="Pro residues" evidence="5">
    <location>
        <begin position="526"/>
        <end position="543"/>
    </location>
</feature>
<dbReference type="GO" id="GO:0000122">
    <property type="term" value="P:negative regulation of transcription by RNA polymerase II"/>
    <property type="evidence" value="ECO:0007669"/>
    <property type="project" value="TreeGrafter"/>
</dbReference>
<dbReference type="AlphaFoldDB" id="A0AAN7YBL1"/>
<dbReference type="GO" id="GO:0005634">
    <property type="term" value="C:nucleus"/>
    <property type="evidence" value="ECO:0007669"/>
    <property type="project" value="UniProtKB-UniRule"/>
</dbReference>
<keyword evidence="3" id="KW-0804">Transcription</keyword>
<evidence type="ECO:0000313" key="7">
    <source>
        <dbReference type="EMBL" id="KAK5086955.1"/>
    </source>
</evidence>
<dbReference type="PANTHER" id="PTHR10270:SF161">
    <property type="entry name" value="SEX-DETERMINING REGION Y PROTEIN"/>
    <property type="match status" value="1"/>
</dbReference>
<protein>
    <submittedName>
        <fullName evidence="7">Slightly ste11-like protein</fullName>
    </submittedName>
</protein>
<feature type="region of interest" description="Disordered" evidence="5">
    <location>
        <begin position="1"/>
        <end position="23"/>
    </location>
</feature>
<accession>A0AAN7YBL1</accession>
<dbReference type="GO" id="GO:0030154">
    <property type="term" value="P:cell differentiation"/>
    <property type="evidence" value="ECO:0007669"/>
    <property type="project" value="TreeGrafter"/>
</dbReference>
<keyword evidence="2 4" id="KW-0238">DNA-binding</keyword>
<feature type="compositionally biased region" description="Basic and acidic residues" evidence="5">
    <location>
        <begin position="456"/>
        <end position="469"/>
    </location>
</feature>
<dbReference type="Pfam" id="PF00505">
    <property type="entry name" value="HMG_box"/>
    <property type="match status" value="1"/>
</dbReference>
<name>A0AAN7YBL1_9EURO</name>
<dbReference type="CDD" id="cd01389">
    <property type="entry name" value="HMG-box_ROX1-like"/>
    <property type="match status" value="1"/>
</dbReference>
<feature type="region of interest" description="Disordered" evidence="5">
    <location>
        <begin position="615"/>
        <end position="677"/>
    </location>
</feature>
<dbReference type="Gene3D" id="1.10.30.10">
    <property type="entry name" value="High mobility group box domain"/>
    <property type="match status" value="1"/>
</dbReference>
<dbReference type="SMART" id="SM00398">
    <property type="entry name" value="HMG"/>
    <property type="match status" value="1"/>
</dbReference>
<reference evidence="7 8" key="1">
    <citation type="submission" date="2023-08" db="EMBL/GenBank/DDBJ databases">
        <title>Black Yeasts Isolated from many extreme environments.</title>
        <authorList>
            <person name="Coleine C."/>
            <person name="Stajich J.E."/>
            <person name="Selbmann L."/>
        </authorList>
    </citation>
    <scope>NUCLEOTIDE SEQUENCE [LARGE SCALE GENOMIC DNA]</scope>
    <source>
        <strain evidence="7 8">CCFEE 5910</strain>
    </source>
</reference>
<evidence type="ECO:0000256" key="3">
    <source>
        <dbReference type="ARBA" id="ARBA00023163"/>
    </source>
</evidence>
<evidence type="ECO:0000313" key="8">
    <source>
        <dbReference type="Proteomes" id="UP001309876"/>
    </source>
</evidence>
<feature type="compositionally biased region" description="Low complexity" evidence="5">
    <location>
        <begin position="650"/>
        <end position="674"/>
    </location>
</feature>
<proteinExistence type="predicted"/>
<feature type="region of interest" description="Disordered" evidence="5">
    <location>
        <begin position="86"/>
        <end position="302"/>
    </location>
</feature>
<dbReference type="PROSITE" id="PS50118">
    <property type="entry name" value="HMG_BOX_2"/>
    <property type="match status" value="1"/>
</dbReference>
<dbReference type="SUPFAM" id="SSF47095">
    <property type="entry name" value="HMG-box"/>
    <property type="match status" value="1"/>
</dbReference>
<dbReference type="EMBL" id="JAVRRJ010000003">
    <property type="protein sequence ID" value="KAK5086955.1"/>
    <property type="molecule type" value="Genomic_DNA"/>
</dbReference>
<dbReference type="InterPro" id="IPR009071">
    <property type="entry name" value="HMG_box_dom"/>
</dbReference>
<dbReference type="InterPro" id="IPR036910">
    <property type="entry name" value="HMG_box_dom_sf"/>
</dbReference>
<feature type="compositionally biased region" description="Basic and acidic residues" evidence="5">
    <location>
        <begin position="238"/>
        <end position="252"/>
    </location>
</feature>
<evidence type="ECO:0000259" key="6">
    <source>
        <dbReference type="PROSITE" id="PS50118"/>
    </source>
</evidence>
<keyword evidence="4" id="KW-0539">Nucleus</keyword>
<dbReference type="Proteomes" id="UP001309876">
    <property type="component" value="Unassembled WGS sequence"/>
</dbReference>
<gene>
    <name evidence="7" type="primary">RFG1</name>
    <name evidence="7" type="ORF">LTR05_004126</name>
</gene>
<feature type="compositionally biased region" description="Polar residues" evidence="5">
    <location>
        <begin position="478"/>
        <end position="500"/>
    </location>
</feature>
<comment type="caution">
    <text evidence="7">The sequence shown here is derived from an EMBL/GenBank/DDBJ whole genome shotgun (WGS) entry which is preliminary data.</text>
</comment>
<feature type="DNA-binding region" description="HMG box" evidence="4">
    <location>
        <begin position="32"/>
        <end position="100"/>
    </location>
</feature>
<evidence type="ECO:0000256" key="4">
    <source>
        <dbReference type="PROSITE-ProRule" id="PRU00267"/>
    </source>
</evidence>
<feature type="region of interest" description="Disordered" evidence="5">
    <location>
        <begin position="451"/>
        <end position="500"/>
    </location>
</feature>
<evidence type="ECO:0000256" key="5">
    <source>
        <dbReference type="SAM" id="MobiDB-lite"/>
    </source>
</evidence>
<evidence type="ECO:0000256" key="1">
    <source>
        <dbReference type="ARBA" id="ARBA00023015"/>
    </source>
</evidence>
<sequence length="732" mass="80837">MSAESPTESSSEGTSPPETSSGYCLCVPDPKIPRPRNAFILYRQSQHAEVVKVNPGLPNPEISKIIGEQWQNLSPGEKDKWKAFAEQEKARHSQQFPDYRYRPKRSGKYQSAGATQASTQSANCSKCGGKTMNPPHTPHYPAYDHHPPPVSAPRPPKRPYTEAHIQPRQQSMVQVGPPPYPPPMRYSYQPRHDSVHYGPPPPRAQHGLPRMTLEGPDAKRRRIESPYAPRPSYGHQYYGRERASYPHPDQHARHPVPPSASHRPSQAAPIPIRPVAALQPRRDPSLTLPPLKTGVPPRGSIAAVSQTQKAGVETTIMSYPVLSKLKILHSITPALVAPGPSSPSYEVRGAIIAIEGLDHKQVLDMTNSLAEQLEKEGKFLVRTFHGPDPHEALQSNGRLSAREGGELITTEKYLRLISDWHKVSKDLHHFITHKPTYLEEGEVKDHEMVDAPAQSARKDKLPFERETKKVFSPISAISPGTTEQNNEMNLDTPKRSTQPDMSLRMTRSRIPQVAQNQQQGTVEAAAPPPPPSTERPQTPPPPSEMDSRMDAVDRATSDLIPIALVPSYQLTIVDACSIALPISDNYDPLTHWRWHATIWRGCIGPDVSVIIRSGNELTDEDDPKKQETAAQEHRRTGSVATTGPQLIDQPPKSGAPPASAAAPAPSSSTSAPTPFGVDVRLQDHRAVIVRAAPPRGSGGADGAIDKEIEKENENWEKAKRRVGFEVEEWMRR</sequence>